<sequence length="234" mass="26149">MLLLAAAKLHPAKAMPERRDGYHVLLPVMQPADLDWMHRMRVKEALEALDALQLPSAVCAGDTYPAHRQVKRSLASDSGTWNSTGACVRIPHDRIWRFESLRYRRCTVIEIEAQRDEELEASREQGGYTSVPAGSLCGCRVAVAQYRRRWKAAPEAHLDLSQANPASAPANACRLSLVESSAGRVPWRSVGVSCFKKLPCPQLADVKSSTVHSPHEPRLHHHTCTHYTRRTAQF</sequence>
<proteinExistence type="predicted"/>
<evidence type="ECO:0000313" key="1">
    <source>
        <dbReference type="EMBL" id="KAF2122038.1"/>
    </source>
</evidence>
<dbReference type="EMBL" id="ML977311">
    <property type="protein sequence ID" value="KAF2122038.1"/>
    <property type="molecule type" value="Genomic_DNA"/>
</dbReference>
<accession>A0A6A5ZUN2</accession>
<organism evidence="1 2">
    <name type="scientific">Lophiotrema nucula</name>
    <dbReference type="NCBI Taxonomy" id="690887"/>
    <lineage>
        <taxon>Eukaryota</taxon>
        <taxon>Fungi</taxon>
        <taxon>Dikarya</taxon>
        <taxon>Ascomycota</taxon>
        <taxon>Pezizomycotina</taxon>
        <taxon>Dothideomycetes</taxon>
        <taxon>Pleosporomycetidae</taxon>
        <taxon>Pleosporales</taxon>
        <taxon>Lophiotremataceae</taxon>
        <taxon>Lophiotrema</taxon>
    </lineage>
</organism>
<dbReference type="Proteomes" id="UP000799770">
    <property type="component" value="Unassembled WGS sequence"/>
</dbReference>
<keyword evidence="2" id="KW-1185">Reference proteome</keyword>
<protein>
    <submittedName>
        <fullName evidence="1">Uncharacterized protein</fullName>
    </submittedName>
</protein>
<reference evidence="1" key="1">
    <citation type="journal article" date="2020" name="Stud. Mycol.">
        <title>101 Dothideomycetes genomes: a test case for predicting lifestyles and emergence of pathogens.</title>
        <authorList>
            <person name="Haridas S."/>
            <person name="Albert R."/>
            <person name="Binder M."/>
            <person name="Bloem J."/>
            <person name="Labutti K."/>
            <person name="Salamov A."/>
            <person name="Andreopoulos B."/>
            <person name="Baker S."/>
            <person name="Barry K."/>
            <person name="Bills G."/>
            <person name="Bluhm B."/>
            <person name="Cannon C."/>
            <person name="Castanera R."/>
            <person name="Culley D."/>
            <person name="Daum C."/>
            <person name="Ezra D."/>
            <person name="Gonzalez J."/>
            <person name="Henrissat B."/>
            <person name="Kuo A."/>
            <person name="Liang C."/>
            <person name="Lipzen A."/>
            <person name="Lutzoni F."/>
            <person name="Magnuson J."/>
            <person name="Mondo S."/>
            <person name="Nolan M."/>
            <person name="Ohm R."/>
            <person name="Pangilinan J."/>
            <person name="Park H.-J."/>
            <person name="Ramirez L."/>
            <person name="Alfaro M."/>
            <person name="Sun H."/>
            <person name="Tritt A."/>
            <person name="Yoshinaga Y."/>
            <person name="Zwiers L.-H."/>
            <person name="Turgeon B."/>
            <person name="Goodwin S."/>
            <person name="Spatafora J."/>
            <person name="Crous P."/>
            <person name="Grigoriev I."/>
        </authorList>
    </citation>
    <scope>NUCLEOTIDE SEQUENCE</scope>
    <source>
        <strain evidence="1">CBS 627.86</strain>
    </source>
</reference>
<gene>
    <name evidence="1" type="ORF">BDV96DRAFT_136624</name>
</gene>
<name>A0A6A5ZUN2_9PLEO</name>
<evidence type="ECO:0000313" key="2">
    <source>
        <dbReference type="Proteomes" id="UP000799770"/>
    </source>
</evidence>
<dbReference type="AlphaFoldDB" id="A0A6A5ZUN2"/>